<evidence type="ECO:0000259" key="7">
    <source>
        <dbReference type="PROSITE" id="PS50950"/>
    </source>
</evidence>
<evidence type="ECO:0000256" key="2">
    <source>
        <dbReference type="ARBA" id="ARBA00022771"/>
    </source>
</evidence>
<sequence>MSGNKCQFYGCGLLPRIDSTISIFRFPVSDTERCKKWILQSGNGKLTDLSPKSLKKKFISSKHFSAEQLSRKKLPKDAVPVQYRSSSSSLDSKMDTENSSPVLKTAPISRVSSHLCFKIDNLTFFVPARVFIDFEIVLVYLNIQVLKINFKIYFLCSIHSFCTSNQIGSLTCNFLFIILAKLNIIFFKIYFDICLLKVSKHIFVKYFIISVGVFNAFCSSRS</sequence>
<dbReference type="SMART" id="SM00980">
    <property type="entry name" value="THAP"/>
    <property type="match status" value="1"/>
</dbReference>
<keyword evidence="3" id="KW-0862">Zinc</keyword>
<dbReference type="GO" id="GO:0008270">
    <property type="term" value="F:zinc ion binding"/>
    <property type="evidence" value="ECO:0007669"/>
    <property type="project" value="UniProtKB-KW"/>
</dbReference>
<dbReference type="AlphaFoldDB" id="A0A9P0GF37"/>
<keyword evidence="6" id="KW-1133">Transmembrane helix</keyword>
<evidence type="ECO:0000256" key="4">
    <source>
        <dbReference type="ARBA" id="ARBA00023125"/>
    </source>
</evidence>
<dbReference type="EMBL" id="OV651814">
    <property type="protein sequence ID" value="CAH1107062.1"/>
    <property type="molecule type" value="Genomic_DNA"/>
</dbReference>
<dbReference type="SMART" id="SM00692">
    <property type="entry name" value="DM3"/>
    <property type="match status" value="1"/>
</dbReference>
<evidence type="ECO:0000313" key="8">
    <source>
        <dbReference type="EMBL" id="CAH1107062.1"/>
    </source>
</evidence>
<keyword evidence="4 5" id="KW-0238">DNA-binding</keyword>
<dbReference type="Pfam" id="PF05485">
    <property type="entry name" value="THAP"/>
    <property type="match status" value="1"/>
</dbReference>
<name>A0A9P0GF37_9CUCU</name>
<evidence type="ECO:0000256" key="3">
    <source>
        <dbReference type="ARBA" id="ARBA00022833"/>
    </source>
</evidence>
<keyword evidence="9" id="KW-1185">Reference proteome</keyword>
<keyword evidence="1" id="KW-0479">Metal-binding</keyword>
<evidence type="ECO:0000256" key="6">
    <source>
        <dbReference type="SAM" id="Phobius"/>
    </source>
</evidence>
<evidence type="ECO:0000256" key="5">
    <source>
        <dbReference type="PROSITE-ProRule" id="PRU00309"/>
    </source>
</evidence>
<organism evidence="8 9">
    <name type="scientific">Psylliodes chrysocephalus</name>
    <dbReference type="NCBI Taxonomy" id="3402493"/>
    <lineage>
        <taxon>Eukaryota</taxon>
        <taxon>Metazoa</taxon>
        <taxon>Ecdysozoa</taxon>
        <taxon>Arthropoda</taxon>
        <taxon>Hexapoda</taxon>
        <taxon>Insecta</taxon>
        <taxon>Pterygota</taxon>
        <taxon>Neoptera</taxon>
        <taxon>Endopterygota</taxon>
        <taxon>Coleoptera</taxon>
        <taxon>Polyphaga</taxon>
        <taxon>Cucujiformia</taxon>
        <taxon>Chrysomeloidea</taxon>
        <taxon>Chrysomelidae</taxon>
        <taxon>Galerucinae</taxon>
        <taxon>Alticini</taxon>
        <taxon>Psylliodes</taxon>
    </lineage>
</organism>
<dbReference type="Proteomes" id="UP001153636">
    <property type="component" value="Chromosome 2"/>
</dbReference>
<feature type="domain" description="THAP-type" evidence="7">
    <location>
        <begin position="1"/>
        <end position="83"/>
    </location>
</feature>
<reference evidence="8" key="1">
    <citation type="submission" date="2022-01" db="EMBL/GenBank/DDBJ databases">
        <authorList>
            <person name="King R."/>
        </authorList>
    </citation>
    <scope>NUCLEOTIDE SEQUENCE</scope>
</reference>
<accession>A0A9P0GF37</accession>
<feature type="transmembrane region" description="Helical" evidence="6">
    <location>
        <begin position="203"/>
        <end position="220"/>
    </location>
</feature>
<evidence type="ECO:0000256" key="1">
    <source>
        <dbReference type="ARBA" id="ARBA00022723"/>
    </source>
</evidence>
<keyword evidence="6" id="KW-0472">Membrane</keyword>
<keyword evidence="6" id="KW-0812">Transmembrane</keyword>
<dbReference type="InterPro" id="IPR006612">
    <property type="entry name" value="THAP_Znf"/>
</dbReference>
<proteinExistence type="predicted"/>
<dbReference type="GO" id="GO:0003677">
    <property type="term" value="F:DNA binding"/>
    <property type="evidence" value="ECO:0007669"/>
    <property type="project" value="UniProtKB-UniRule"/>
</dbReference>
<evidence type="ECO:0000313" key="9">
    <source>
        <dbReference type="Proteomes" id="UP001153636"/>
    </source>
</evidence>
<keyword evidence="2 5" id="KW-0863">Zinc-finger</keyword>
<gene>
    <name evidence="8" type="ORF">PSYICH_LOCUS7731</name>
</gene>
<dbReference type="PROSITE" id="PS50950">
    <property type="entry name" value="ZF_THAP"/>
    <property type="match status" value="1"/>
</dbReference>
<protein>
    <recommendedName>
        <fullName evidence="7">THAP-type domain-containing protein</fullName>
    </recommendedName>
</protein>
<dbReference type="SUPFAM" id="SSF57716">
    <property type="entry name" value="Glucocorticoid receptor-like (DNA-binding domain)"/>
    <property type="match status" value="1"/>
</dbReference>
<feature type="transmembrane region" description="Helical" evidence="6">
    <location>
        <begin position="174"/>
        <end position="191"/>
    </location>
</feature>